<evidence type="ECO:0000313" key="3">
    <source>
        <dbReference type="EMBL" id="XCJ69148.1"/>
    </source>
</evidence>
<sequence>MSAGSQIHHPSPGDLALFALDGGLPEATEEHVRDCASCRSTLAQFLRVTEAARAGTTDPVRPPAELWEMIRDQL</sequence>
<protein>
    <recommendedName>
        <fullName evidence="4">Zinc-finger domain-containing protein</fullName>
    </recommendedName>
</protein>
<gene>
    <name evidence="3" type="ORF">ABII15_03830</name>
</gene>
<keyword evidence="1" id="KW-0805">Transcription regulation</keyword>
<reference evidence="3" key="1">
    <citation type="submission" date="2024-06" db="EMBL/GenBank/DDBJ databases">
        <title>Streptomyces sp. strain HUAS MG91 genome sequences.</title>
        <authorList>
            <person name="Mo P."/>
        </authorList>
    </citation>
    <scope>NUCLEOTIDE SEQUENCE</scope>
    <source>
        <strain evidence="3">HUAS MG91</strain>
    </source>
</reference>
<evidence type="ECO:0000256" key="1">
    <source>
        <dbReference type="ARBA" id="ARBA00023015"/>
    </source>
</evidence>
<name>A0AAU8IL68_9ACTN</name>
<dbReference type="AlphaFoldDB" id="A0AAU8IL68"/>
<dbReference type="Gene3D" id="1.10.10.1320">
    <property type="entry name" value="Anti-sigma factor, zinc-finger domain"/>
    <property type="match status" value="1"/>
</dbReference>
<accession>A0AAU8IL68</accession>
<dbReference type="InterPro" id="IPR041916">
    <property type="entry name" value="Anti_sigma_zinc_sf"/>
</dbReference>
<proteinExistence type="predicted"/>
<dbReference type="RefSeq" id="WP_353940833.1">
    <property type="nucleotide sequence ID" value="NZ_CP159534.1"/>
</dbReference>
<dbReference type="EMBL" id="CP159534">
    <property type="protein sequence ID" value="XCJ69148.1"/>
    <property type="molecule type" value="Genomic_DNA"/>
</dbReference>
<organism evidence="3">
    <name type="scientific">Streptomyces tabacisoli</name>
    <dbReference type="NCBI Taxonomy" id="3156398"/>
    <lineage>
        <taxon>Bacteria</taxon>
        <taxon>Bacillati</taxon>
        <taxon>Actinomycetota</taxon>
        <taxon>Actinomycetes</taxon>
        <taxon>Kitasatosporales</taxon>
        <taxon>Streptomycetaceae</taxon>
        <taxon>Streptomyces</taxon>
    </lineage>
</organism>
<evidence type="ECO:0000256" key="2">
    <source>
        <dbReference type="ARBA" id="ARBA00023163"/>
    </source>
</evidence>
<keyword evidence="2" id="KW-0804">Transcription</keyword>
<dbReference type="KEGG" id="stac:ABII15_03830"/>
<evidence type="ECO:0008006" key="4">
    <source>
        <dbReference type="Google" id="ProtNLM"/>
    </source>
</evidence>